<gene>
    <name evidence="7" type="ORF">BDQ12DRAFT_674586</name>
</gene>
<feature type="compositionally biased region" description="Low complexity" evidence="5">
    <location>
        <begin position="1544"/>
        <end position="1556"/>
    </location>
</feature>
<feature type="compositionally biased region" description="Low complexity" evidence="5">
    <location>
        <begin position="1446"/>
        <end position="1473"/>
    </location>
</feature>
<dbReference type="STRING" id="68775.A0A5C3MDD3"/>
<feature type="compositionally biased region" description="Polar residues" evidence="5">
    <location>
        <begin position="616"/>
        <end position="631"/>
    </location>
</feature>
<feature type="compositionally biased region" description="Polar residues" evidence="5">
    <location>
        <begin position="1750"/>
        <end position="1784"/>
    </location>
</feature>
<feature type="compositionally biased region" description="Polar residues" evidence="5">
    <location>
        <begin position="35"/>
        <end position="46"/>
    </location>
</feature>
<dbReference type="GO" id="GO:0005856">
    <property type="term" value="C:cytoskeleton"/>
    <property type="evidence" value="ECO:0007669"/>
    <property type="project" value="UniProtKB-SubCell"/>
</dbReference>
<dbReference type="InterPro" id="IPR036534">
    <property type="entry name" value="GAR_dom_sf"/>
</dbReference>
<feature type="compositionally biased region" description="Polar residues" evidence="5">
    <location>
        <begin position="1714"/>
        <end position="1736"/>
    </location>
</feature>
<evidence type="ECO:0000256" key="1">
    <source>
        <dbReference type="ARBA" id="ARBA00004245"/>
    </source>
</evidence>
<name>A0A5C3MDD3_9AGAR</name>
<dbReference type="GO" id="GO:0008017">
    <property type="term" value="F:microtubule binding"/>
    <property type="evidence" value="ECO:0007669"/>
    <property type="project" value="InterPro"/>
</dbReference>
<dbReference type="Pfam" id="PF02187">
    <property type="entry name" value="GAS2"/>
    <property type="match status" value="1"/>
</dbReference>
<keyword evidence="8" id="KW-1185">Reference proteome</keyword>
<keyword evidence="2" id="KW-0963">Cytoplasm</keyword>
<dbReference type="EMBL" id="ML213591">
    <property type="protein sequence ID" value="TFK43210.1"/>
    <property type="molecule type" value="Genomic_DNA"/>
</dbReference>
<feature type="compositionally biased region" description="Basic and acidic residues" evidence="5">
    <location>
        <begin position="24"/>
        <end position="33"/>
    </location>
</feature>
<dbReference type="Gene3D" id="3.30.920.20">
    <property type="entry name" value="Gas2-like domain"/>
    <property type="match status" value="1"/>
</dbReference>
<evidence type="ECO:0000256" key="4">
    <source>
        <dbReference type="SAM" id="Coils"/>
    </source>
</evidence>
<feature type="region of interest" description="Disordered" evidence="5">
    <location>
        <begin position="1381"/>
        <end position="1474"/>
    </location>
</feature>
<evidence type="ECO:0000256" key="5">
    <source>
        <dbReference type="SAM" id="MobiDB-lite"/>
    </source>
</evidence>
<sequence>MSTEASVTSGDLNDSSSVAGARVSEADDVRKVPLDTTTSPDTQNVTDRGEEQALESHEVIELQTFSERKAWIEEKIKFLETLPPIEVFVGLDALRSSAEEIPGLPTRAELQQWMMEHDAIEKETEIFDTGELKKLRKLTKAATQRNLSPEDTDVIELTLTTIYELDKLLHLLRDRSENLELLSIRLTWEEYRSTAWIDRRKILEELQLFINTRAQWSRTIYETAIKPDDSPGISRRGSVTSLASIGSESSITTPAFSRTARFKLAELLSRDAAQFTARATSLRHGKITAAGKALDKLIDNSRRPVPDILLDEQDRLEEKGIGDMEHVGKFIMNLVMQWRKADEIYVETIKDQIAAQNLLEEIETAKMYHPTPRQSTSFVSRADTLLKRLSLRGNPTSPSNTFPRPENPLFPDQKAANDALAQSLALDITAATELVQKVDTEAKAYRTRYEAVKRVETILQSARELSTTFSSTILRLREGIPNSDGGGSPPDLMSEICLEPTRHSVFLALLPSILGEAAQAIKGAEEVLRNSHVALFALDSQGIDPSFKTKAVAEFRQLDGLREQALSTRTDISERVTRLREARRLWATMDKQLGNMVDVRFRLSEAIEKQRWKQESGGSQTPLTPESPGSSFATLATVAEFEEELGDLASKLSEGVHAPLAILSTTLEEPLKEWLSHNAHNLQGLLETIKELLQLHDAVQRQAAVMATLRDEYNDLHVRIEDLKIHMESNVEDVLAGRLMNGHAGESAIDLHEDLRKVQENVDAFTSSLSGRVIFVARHSIASPGSPAFVKRRFSSGDLKLGALVDSTSIELPFDLTSHDASVRADSNYYAMRLAGEMEGLKRIMSHLDLAHMAKQLDSSLLSVVDDINAASQEISSQRQSMLDITQSKGDIVDNLGHLLADVEEAVSLYRKKLPRSFSPLREVLRRMDASSSFLGTPVRETLYVARMRAVDDAESRFRTCDEAADSLKDDIISAQRVELQRLEEMRLAEQLRKRELEARLVAEEAERNRLEQEQKEEEERLRLAKERAAEQERLEHERERLAREEAERARVEKIRVEAEERERLEQQQLAEAKRLQVEKERIAFEEAERIRLNREKDEMQMKLRLAEEELAMERRLQSERQQASTGKEMEELPEETADEMSVQSTDGADEGDSVILPHDLSVIEEDSIISVDSQDLDDDVFGLRIAPSDAHISKTQEMLDLQSEILSLRKRLRSLSINESVRPSKSSSSHLPNEEFTKRIMRDFLSVSSDVANLPLSCRDVSINAELRSLRAEVEASAELLKQLEKLVDLSKAVQLCDAALSDLLEHIDSYPALPLGVMGSSHQPPLDVSSEQQMAARLAFTRDAIIHMDVRFSLVERDSRAMAERTRILQTWGELEEMGNDRLGGKKSRPASVISSRNSSGRNSSASVVNSRASKKAGYAQLSVSSTSRGRLLSPPQTTPRRAASGSNESHSRSSSRVSNASNASFSRSVSGPLNLSSLYGSTFASRQRTTSLSASPVISPPSRRPSDVPLRTRTQTAQSRRSVSPSVSEASTHSRSFIGHSRTSTSSISTWSRAPRNSLSSMIPRVTTPQKKGVPPRKKYVADPKNKLDVAVGDVVNKLPVGINIEGVSETWKDQSGKYWIGNQDPKLCFCRILRSQTVMVRVGGGWTELSKFIKDHFADSFRLLPESPPRTGTQEEKWISSASLLKEGDTEMPPQPPRTPEPSIPFVPSFSLSTPSGHSPRSVRSSPSTKGSPLTPLQFMRRAEMDTTSIIRPVTPSKSSLRTRTTPSHTPASRNSIWRP</sequence>
<feature type="compositionally biased region" description="Pro residues" evidence="5">
    <location>
        <begin position="1697"/>
        <end position="1709"/>
    </location>
</feature>
<evidence type="ECO:0000313" key="8">
    <source>
        <dbReference type="Proteomes" id="UP000308652"/>
    </source>
</evidence>
<keyword evidence="4" id="KW-0175">Coiled coil</keyword>
<evidence type="ECO:0000256" key="2">
    <source>
        <dbReference type="ARBA" id="ARBA00022490"/>
    </source>
</evidence>
<comment type="subcellular location">
    <subcellularLocation>
        <location evidence="1">Cytoplasm</location>
        <location evidence="1">Cytoskeleton</location>
    </subcellularLocation>
</comment>
<organism evidence="7 8">
    <name type="scientific">Crucibulum laeve</name>
    <dbReference type="NCBI Taxonomy" id="68775"/>
    <lineage>
        <taxon>Eukaryota</taxon>
        <taxon>Fungi</taxon>
        <taxon>Dikarya</taxon>
        <taxon>Basidiomycota</taxon>
        <taxon>Agaricomycotina</taxon>
        <taxon>Agaricomycetes</taxon>
        <taxon>Agaricomycetidae</taxon>
        <taxon>Agaricales</taxon>
        <taxon>Agaricineae</taxon>
        <taxon>Nidulariaceae</taxon>
        <taxon>Crucibulum</taxon>
    </lineage>
</organism>
<dbReference type="InterPro" id="IPR003108">
    <property type="entry name" value="GAR_dom"/>
</dbReference>
<reference evidence="7 8" key="1">
    <citation type="journal article" date="2019" name="Nat. Ecol. Evol.">
        <title>Megaphylogeny resolves global patterns of mushroom evolution.</title>
        <authorList>
            <person name="Varga T."/>
            <person name="Krizsan K."/>
            <person name="Foldi C."/>
            <person name="Dima B."/>
            <person name="Sanchez-Garcia M."/>
            <person name="Sanchez-Ramirez S."/>
            <person name="Szollosi G.J."/>
            <person name="Szarkandi J.G."/>
            <person name="Papp V."/>
            <person name="Albert L."/>
            <person name="Andreopoulos W."/>
            <person name="Angelini C."/>
            <person name="Antonin V."/>
            <person name="Barry K.W."/>
            <person name="Bougher N.L."/>
            <person name="Buchanan P."/>
            <person name="Buyck B."/>
            <person name="Bense V."/>
            <person name="Catcheside P."/>
            <person name="Chovatia M."/>
            <person name="Cooper J."/>
            <person name="Damon W."/>
            <person name="Desjardin D."/>
            <person name="Finy P."/>
            <person name="Geml J."/>
            <person name="Haridas S."/>
            <person name="Hughes K."/>
            <person name="Justo A."/>
            <person name="Karasinski D."/>
            <person name="Kautmanova I."/>
            <person name="Kiss B."/>
            <person name="Kocsube S."/>
            <person name="Kotiranta H."/>
            <person name="LaButti K.M."/>
            <person name="Lechner B.E."/>
            <person name="Liimatainen K."/>
            <person name="Lipzen A."/>
            <person name="Lukacs Z."/>
            <person name="Mihaltcheva S."/>
            <person name="Morgado L.N."/>
            <person name="Niskanen T."/>
            <person name="Noordeloos M.E."/>
            <person name="Ohm R.A."/>
            <person name="Ortiz-Santana B."/>
            <person name="Ovrebo C."/>
            <person name="Racz N."/>
            <person name="Riley R."/>
            <person name="Savchenko A."/>
            <person name="Shiryaev A."/>
            <person name="Soop K."/>
            <person name="Spirin V."/>
            <person name="Szebenyi C."/>
            <person name="Tomsovsky M."/>
            <person name="Tulloss R.E."/>
            <person name="Uehling J."/>
            <person name="Grigoriev I.V."/>
            <person name="Vagvolgyi C."/>
            <person name="Papp T."/>
            <person name="Martin F.M."/>
            <person name="Miettinen O."/>
            <person name="Hibbett D.S."/>
            <person name="Nagy L.G."/>
        </authorList>
    </citation>
    <scope>NUCLEOTIDE SEQUENCE [LARGE SCALE GENOMIC DNA]</scope>
    <source>
        <strain evidence="7 8">CBS 166.37</strain>
    </source>
</reference>
<evidence type="ECO:0000313" key="7">
    <source>
        <dbReference type="EMBL" id="TFK43210.1"/>
    </source>
</evidence>
<evidence type="ECO:0000259" key="6">
    <source>
        <dbReference type="PROSITE" id="PS51460"/>
    </source>
</evidence>
<feature type="region of interest" description="Disordered" evidence="5">
    <location>
        <begin position="611"/>
        <end position="631"/>
    </location>
</feature>
<accession>A0A5C3MDD3</accession>
<feature type="region of interest" description="Disordered" evidence="5">
    <location>
        <begin position="1492"/>
        <end position="1556"/>
    </location>
</feature>
<feature type="coiled-coil region" evidence="4">
    <location>
        <begin position="682"/>
        <end position="726"/>
    </location>
</feature>
<dbReference type="PROSITE" id="PS51460">
    <property type="entry name" value="GAR"/>
    <property type="match status" value="1"/>
</dbReference>
<feature type="compositionally biased region" description="Polar residues" evidence="5">
    <location>
        <begin position="1526"/>
        <end position="1538"/>
    </location>
</feature>
<protein>
    <recommendedName>
        <fullName evidence="6">GAR domain-containing protein</fullName>
    </recommendedName>
</protein>
<feature type="domain" description="GAR" evidence="6">
    <location>
        <begin position="1586"/>
        <end position="1664"/>
    </location>
</feature>
<dbReference type="OrthoDB" id="10017054at2759"/>
<dbReference type="SUPFAM" id="SSF143575">
    <property type="entry name" value="GAS2 domain-like"/>
    <property type="match status" value="1"/>
</dbReference>
<feature type="compositionally biased region" description="Low complexity" evidence="5">
    <location>
        <begin position="1507"/>
        <end position="1525"/>
    </location>
</feature>
<keyword evidence="3" id="KW-0206">Cytoskeleton</keyword>
<dbReference type="Proteomes" id="UP000308652">
    <property type="component" value="Unassembled WGS sequence"/>
</dbReference>
<evidence type="ECO:0000256" key="3">
    <source>
        <dbReference type="ARBA" id="ARBA00023212"/>
    </source>
</evidence>
<feature type="compositionally biased region" description="Polar residues" evidence="5">
    <location>
        <begin position="1"/>
        <end position="18"/>
    </location>
</feature>
<feature type="region of interest" description="Disordered" evidence="5">
    <location>
        <begin position="1691"/>
        <end position="1784"/>
    </location>
</feature>
<feature type="region of interest" description="Disordered" evidence="5">
    <location>
        <begin position="1"/>
        <end position="53"/>
    </location>
</feature>
<feature type="compositionally biased region" description="Polar residues" evidence="5">
    <location>
        <begin position="1424"/>
        <end position="1442"/>
    </location>
</feature>
<proteinExistence type="predicted"/>
<dbReference type="SMART" id="SM00243">
    <property type="entry name" value="GAS2"/>
    <property type="match status" value="1"/>
</dbReference>
<feature type="region of interest" description="Disordered" evidence="5">
    <location>
        <begin position="1115"/>
        <end position="1152"/>
    </location>
</feature>
<feature type="compositionally biased region" description="Low complexity" evidence="5">
    <location>
        <begin position="1393"/>
        <end position="1414"/>
    </location>
</feature>